<dbReference type="GO" id="GO:0007059">
    <property type="term" value="P:chromosome segregation"/>
    <property type="evidence" value="ECO:0007669"/>
    <property type="project" value="UniProtKB-KW"/>
</dbReference>
<evidence type="ECO:0000256" key="5">
    <source>
        <dbReference type="ARBA" id="ARBA00022618"/>
    </source>
</evidence>
<evidence type="ECO:0000256" key="13">
    <source>
        <dbReference type="ARBA" id="ARBA00023306"/>
    </source>
</evidence>
<reference evidence="18 19" key="1">
    <citation type="submission" date="2019-03" db="EMBL/GenBank/DDBJ databases">
        <title>Genomic analyses of the natural microbiome of Caenorhabditis elegans.</title>
        <authorList>
            <person name="Samuel B."/>
        </authorList>
    </citation>
    <scope>NUCLEOTIDE SEQUENCE [LARGE SCALE GENOMIC DNA]</scope>
    <source>
        <strain evidence="18 19">JUb89</strain>
    </source>
</reference>
<evidence type="ECO:0000256" key="6">
    <source>
        <dbReference type="ARBA" id="ARBA00022692"/>
    </source>
</evidence>
<sequence>MTAVSSVYAQRFLITIFLISFGIYLFLATVTYTPFDPGWMHISSDTQQVSNASGVAGAWIADLLFGFLGWASLLIPILIFFEAIQVWWPRSFLSRPFRYAAKFFIILTSSSLLYLLWNVPADTLDNASGGIIGYELGQSLSQLLSIYGAVIFLVALWLVLFTLAFGIQWNKTWATLKATPAYLQELFYKNVPESESAYDRTAQAVTQKSKARPPIAADDATPAQHAEDIEKHPIVDQSEVDDPAAQRLFNDMLSQQSNKQSNKQVPPVIDDVEFEATLARAHQLEQDTQRVVPTGEVWKALQQQSDHKSDIDALLRAAQDDELRGSQPVQQQTGANFDATQSANIQTHDQKGLDWDNDLVFDELLSVVPQGQTATDIHRPFQQQDVVSAVDDQASDLQNKLAAELDELAFLAEQDSAQQRQTHSPTTDARQQAVSPVVPESNPEPRTTGYAQSSAFVAAPIATSIAGVAAVQSPIINAVDNSDTYSNTISRATQSADTQTHTASISDEEKQRVATNKDAFRDAWLETAGPADGDADQTDSNEDFDFDAPLTDASGRPMSRAMQVAHKRRDLPTLPDVDLLDKVDPNKKVNFTAEQLARLSELLEIKLQEFNVKAKVIEAQPGPVVTRFELDLAPGVKASKVTNISRDLARSMSMASVRVVEVIPGKPYIGVEVPNSAREMVRLIELLDTPEYRDPNALISMAMGKDISGNPVLADLAKAPHMLVAGTTGSGKSVAVNAMILSMLLKYTPDQLRLILIDPKQLELANYNDIPHLLTPVVTDMKDAVSALNWCVNEMERRYKLMSFLKIRKISDYNRKVDEAIANGEDLIDPTWKPTDSATQQRAPRLTPLPSIVIVADEFADMIMQVGKKAEEMITRLAQKSRAAGIHLLLATQRPSVDVITGLIKANIPTRVALRVNSKIDSRTILDAGGAEDLLGHGDMLFLGPGKIEPERVHGAFISDDEVNRICDAWRERGEPDYVDEILTPFDEESAPRGFEDGDGGSDRDALYDQCVAFVLETRKASTSSLQRKFSLGYNRAARIIDQMEENGIVSGMGANGKRDILV</sequence>
<dbReference type="AlphaFoldDB" id="A0A4R1Y623"/>
<proteinExistence type="inferred from homology"/>
<dbReference type="InterPro" id="IPR027417">
    <property type="entry name" value="P-loop_NTPase"/>
</dbReference>
<keyword evidence="11" id="KW-0238">DNA-binding</keyword>
<dbReference type="InterPro" id="IPR041027">
    <property type="entry name" value="FtsK_alpha"/>
</dbReference>
<accession>A0A4R1Y623</accession>
<evidence type="ECO:0000256" key="9">
    <source>
        <dbReference type="ARBA" id="ARBA00022840"/>
    </source>
</evidence>
<dbReference type="GO" id="GO:0005886">
    <property type="term" value="C:plasma membrane"/>
    <property type="evidence" value="ECO:0007669"/>
    <property type="project" value="UniProtKB-SubCell"/>
</dbReference>
<feature type="transmembrane region" description="Helical" evidence="16">
    <location>
        <begin position="63"/>
        <end position="87"/>
    </location>
</feature>
<evidence type="ECO:0000256" key="4">
    <source>
        <dbReference type="ARBA" id="ARBA00022475"/>
    </source>
</evidence>
<comment type="subcellular location">
    <subcellularLocation>
        <location evidence="1">Cell membrane</location>
        <topology evidence="1">Multi-pass membrane protein</topology>
    </subcellularLocation>
</comment>
<dbReference type="SMART" id="SM00843">
    <property type="entry name" value="Ftsk_gamma"/>
    <property type="match status" value="1"/>
</dbReference>
<protein>
    <recommendedName>
        <fullName evidence="3">DNA translocase FtsK</fullName>
    </recommendedName>
</protein>
<dbReference type="SUPFAM" id="SSF46785">
    <property type="entry name" value="Winged helix' DNA-binding domain"/>
    <property type="match status" value="1"/>
</dbReference>
<comment type="caution">
    <text evidence="18">The sequence shown here is derived from an EMBL/GenBank/DDBJ whole genome shotgun (WGS) entry which is preliminary data.</text>
</comment>
<dbReference type="Gene3D" id="3.40.50.300">
    <property type="entry name" value="P-loop containing nucleotide triphosphate hydrolases"/>
    <property type="match status" value="1"/>
</dbReference>
<dbReference type="InterPro" id="IPR018541">
    <property type="entry name" value="Ftsk_gamma"/>
</dbReference>
<dbReference type="PROSITE" id="PS50901">
    <property type="entry name" value="FTSK"/>
    <property type="match status" value="1"/>
</dbReference>
<feature type="compositionally biased region" description="Low complexity" evidence="15">
    <location>
        <begin position="434"/>
        <end position="445"/>
    </location>
</feature>
<evidence type="ECO:0000256" key="15">
    <source>
        <dbReference type="SAM" id="MobiDB-lite"/>
    </source>
</evidence>
<keyword evidence="10 16" id="KW-1133">Transmembrane helix</keyword>
<evidence type="ECO:0000256" key="11">
    <source>
        <dbReference type="ARBA" id="ARBA00023125"/>
    </source>
</evidence>
<evidence type="ECO:0000256" key="8">
    <source>
        <dbReference type="ARBA" id="ARBA00022829"/>
    </source>
</evidence>
<comment type="similarity">
    <text evidence="2">Belongs to the FtsK/SpoIIIE/SftA family.</text>
</comment>
<dbReference type="InterPro" id="IPR036390">
    <property type="entry name" value="WH_DNA-bd_sf"/>
</dbReference>
<dbReference type="Pfam" id="PF13491">
    <property type="entry name" value="FtsK_4TM"/>
    <property type="match status" value="1"/>
</dbReference>
<keyword evidence="12 16" id="KW-0472">Membrane</keyword>
<feature type="transmembrane region" description="Helical" evidence="16">
    <location>
        <begin position="12"/>
        <end position="35"/>
    </location>
</feature>
<keyword evidence="19" id="KW-1185">Reference proteome</keyword>
<dbReference type="InterPro" id="IPR050206">
    <property type="entry name" value="FtsK/SpoIIIE/SftA"/>
</dbReference>
<dbReference type="EMBL" id="SLVJ01000008">
    <property type="protein sequence ID" value="TCM67583.1"/>
    <property type="molecule type" value="Genomic_DNA"/>
</dbReference>
<evidence type="ECO:0000256" key="2">
    <source>
        <dbReference type="ARBA" id="ARBA00006474"/>
    </source>
</evidence>
<dbReference type="Pfam" id="PF01580">
    <property type="entry name" value="FtsK_SpoIIIE"/>
    <property type="match status" value="1"/>
</dbReference>
<feature type="region of interest" description="Disordered" evidence="15">
    <location>
        <begin position="491"/>
        <end position="511"/>
    </location>
</feature>
<dbReference type="CDD" id="cd01127">
    <property type="entry name" value="TrwB_TraG_TraD_VirD4"/>
    <property type="match status" value="1"/>
</dbReference>
<keyword evidence="5" id="KW-0132">Cell division</keyword>
<dbReference type="PANTHER" id="PTHR22683">
    <property type="entry name" value="SPORULATION PROTEIN RELATED"/>
    <property type="match status" value="1"/>
</dbReference>
<feature type="domain" description="FtsK" evidence="17">
    <location>
        <begin position="709"/>
        <end position="923"/>
    </location>
</feature>
<dbReference type="Pfam" id="PF17854">
    <property type="entry name" value="FtsK_alpha"/>
    <property type="match status" value="1"/>
</dbReference>
<dbReference type="Proteomes" id="UP000294963">
    <property type="component" value="Unassembled WGS sequence"/>
</dbReference>
<keyword evidence="13" id="KW-0131">Cell cycle</keyword>
<dbReference type="Gene3D" id="1.10.10.10">
    <property type="entry name" value="Winged helix-like DNA-binding domain superfamily/Winged helix DNA-binding domain"/>
    <property type="match status" value="1"/>
</dbReference>
<dbReference type="InterPro" id="IPR036388">
    <property type="entry name" value="WH-like_DNA-bd_sf"/>
</dbReference>
<feature type="region of interest" description="Disordered" evidence="15">
    <location>
        <begin position="199"/>
        <end position="225"/>
    </location>
</feature>
<evidence type="ECO:0000256" key="12">
    <source>
        <dbReference type="ARBA" id="ARBA00023136"/>
    </source>
</evidence>
<dbReference type="Gene3D" id="3.30.980.40">
    <property type="match status" value="1"/>
</dbReference>
<evidence type="ECO:0000313" key="19">
    <source>
        <dbReference type="Proteomes" id="UP000294963"/>
    </source>
</evidence>
<feature type="compositionally biased region" description="Polar residues" evidence="15">
    <location>
        <begin position="491"/>
        <end position="505"/>
    </location>
</feature>
<feature type="compositionally biased region" description="Polar residues" evidence="15">
    <location>
        <begin position="415"/>
        <end position="433"/>
    </location>
</feature>
<dbReference type="GO" id="GO:0051301">
    <property type="term" value="P:cell division"/>
    <property type="evidence" value="ECO:0007669"/>
    <property type="project" value="UniProtKB-KW"/>
</dbReference>
<dbReference type="GO" id="GO:0005524">
    <property type="term" value="F:ATP binding"/>
    <property type="evidence" value="ECO:0007669"/>
    <property type="project" value="UniProtKB-UniRule"/>
</dbReference>
<evidence type="ECO:0000256" key="10">
    <source>
        <dbReference type="ARBA" id="ARBA00022989"/>
    </source>
</evidence>
<dbReference type="InterPro" id="IPR025199">
    <property type="entry name" value="FtsK_4TM"/>
</dbReference>
<keyword evidence="7 14" id="KW-0547">Nucleotide-binding</keyword>
<evidence type="ECO:0000256" key="16">
    <source>
        <dbReference type="SAM" id="Phobius"/>
    </source>
</evidence>
<evidence type="ECO:0000256" key="3">
    <source>
        <dbReference type="ARBA" id="ARBA00020887"/>
    </source>
</evidence>
<feature type="region of interest" description="Disordered" evidence="15">
    <location>
        <begin position="415"/>
        <end position="449"/>
    </location>
</feature>
<evidence type="ECO:0000256" key="14">
    <source>
        <dbReference type="PROSITE-ProRule" id="PRU00289"/>
    </source>
</evidence>
<feature type="transmembrane region" description="Helical" evidence="16">
    <location>
        <begin position="144"/>
        <end position="167"/>
    </location>
</feature>
<dbReference type="PANTHER" id="PTHR22683:SF41">
    <property type="entry name" value="DNA TRANSLOCASE FTSK"/>
    <property type="match status" value="1"/>
</dbReference>
<keyword evidence="6 16" id="KW-0812">Transmembrane</keyword>
<keyword evidence="8" id="KW-0159">Chromosome partition</keyword>
<evidence type="ECO:0000313" key="18">
    <source>
        <dbReference type="EMBL" id="TCM67583.1"/>
    </source>
</evidence>
<dbReference type="InterPro" id="IPR002543">
    <property type="entry name" value="FtsK_dom"/>
</dbReference>
<dbReference type="SUPFAM" id="SSF52540">
    <property type="entry name" value="P-loop containing nucleoside triphosphate hydrolases"/>
    <property type="match status" value="1"/>
</dbReference>
<evidence type="ECO:0000256" key="7">
    <source>
        <dbReference type="ARBA" id="ARBA00022741"/>
    </source>
</evidence>
<organism evidence="18 19">
    <name type="scientific">Acinetobacter calcoaceticus</name>
    <dbReference type="NCBI Taxonomy" id="471"/>
    <lineage>
        <taxon>Bacteria</taxon>
        <taxon>Pseudomonadati</taxon>
        <taxon>Pseudomonadota</taxon>
        <taxon>Gammaproteobacteria</taxon>
        <taxon>Moraxellales</taxon>
        <taxon>Moraxellaceae</taxon>
        <taxon>Acinetobacter</taxon>
        <taxon>Acinetobacter calcoaceticus/baumannii complex</taxon>
    </lineage>
</organism>
<keyword evidence="9 14" id="KW-0067">ATP-binding</keyword>
<feature type="binding site" evidence="14">
    <location>
        <begin position="726"/>
        <end position="733"/>
    </location>
    <ligand>
        <name>ATP</name>
        <dbReference type="ChEBI" id="CHEBI:30616"/>
    </ligand>
</feature>
<dbReference type="OrthoDB" id="9807790at2"/>
<name>A0A4R1Y623_ACICA</name>
<evidence type="ECO:0000256" key="1">
    <source>
        <dbReference type="ARBA" id="ARBA00004651"/>
    </source>
</evidence>
<dbReference type="Pfam" id="PF09397">
    <property type="entry name" value="FtsK_gamma"/>
    <property type="match status" value="1"/>
</dbReference>
<dbReference type="GO" id="GO:0003677">
    <property type="term" value="F:DNA binding"/>
    <property type="evidence" value="ECO:0007669"/>
    <property type="project" value="UniProtKB-KW"/>
</dbReference>
<gene>
    <name evidence="18" type="ORF">EC844_108100</name>
</gene>
<evidence type="ECO:0000259" key="17">
    <source>
        <dbReference type="PROSITE" id="PS50901"/>
    </source>
</evidence>
<keyword evidence="4" id="KW-1003">Cell membrane</keyword>